<dbReference type="EMBL" id="PJBV01000013">
    <property type="protein sequence ID" value="PKH42154.1"/>
    <property type="molecule type" value="Genomic_DNA"/>
</dbReference>
<keyword evidence="2" id="KW-1185">Reference proteome</keyword>
<comment type="caution">
    <text evidence="1">The sequence shown here is derived from an EMBL/GenBank/DDBJ whole genome shotgun (WGS) entry which is preliminary data.</text>
</comment>
<dbReference type="RefSeq" id="WP_091199752.1">
    <property type="nucleotide sequence ID" value="NZ_FOKC01000007.1"/>
</dbReference>
<reference evidence="1 2" key="1">
    <citation type="submission" date="2017-12" db="EMBL/GenBank/DDBJ databases">
        <title>Pharmacopeia of the Arctic Ocean.</title>
        <authorList>
            <person name="Collins E."/>
            <person name="Ducluzeau A.-L."/>
        </authorList>
    </citation>
    <scope>NUCLEOTIDE SEQUENCE [LARGE SCALE GENOMIC DNA]</scope>
    <source>
        <strain evidence="1 2">DSM 23325</strain>
    </source>
</reference>
<name>A0ABX4QZZ3_9ACTN</name>
<protein>
    <recommendedName>
        <fullName evidence="3">AAA ATPase domain-containing protein</fullName>
    </recommendedName>
</protein>
<gene>
    <name evidence="1" type="ORF">CXG46_06670</name>
</gene>
<organism evidence="1 2">
    <name type="scientific">Nocardioides alpinus</name>
    <dbReference type="NCBI Taxonomy" id="748909"/>
    <lineage>
        <taxon>Bacteria</taxon>
        <taxon>Bacillati</taxon>
        <taxon>Actinomycetota</taxon>
        <taxon>Actinomycetes</taxon>
        <taxon>Propionibacteriales</taxon>
        <taxon>Nocardioidaceae</taxon>
        <taxon>Nocardioides</taxon>
    </lineage>
</organism>
<evidence type="ECO:0008006" key="3">
    <source>
        <dbReference type="Google" id="ProtNLM"/>
    </source>
</evidence>
<accession>A0ABX4QZZ3</accession>
<proteinExistence type="predicted"/>
<evidence type="ECO:0000313" key="2">
    <source>
        <dbReference type="Proteomes" id="UP000233565"/>
    </source>
</evidence>
<dbReference type="Proteomes" id="UP000233565">
    <property type="component" value="Unassembled WGS sequence"/>
</dbReference>
<sequence>MQLYGRSRELLQMQTAAAPLTIVSGDSGAGKTALLGIAASDESTAAVHSSVITLQRRAGSLQLALMQALASILEARAAEEGSLERLSRMLARASTKVVEARLRDLAMGASAMLFGWVKDKLGDTVGCALEDLAHELATTSTDEFAARISAGADRDVVDTFLALAAEIQAYVGAPLVLSLDGAERLGEDDRRILLDIASAPLGPVRLRVALALASEDASAWALQLREVGAADVRLHGLDADAVSSWADDSGVPIDIGRMMRVTGGMPVYVDAALAHVSQGGELRELPIGESFQAQTEAAFHRLSRDARRACVVLSALSEPPNTDEIVELLGVEQDAWLQVRRDLEHARVLATTVDGLPWFHDLRRRAIWETVLNDDERRSAAHRVLEYVMDRSRADQVSVRHAVDLARLSCLDPVFCAENPGLQAVLEADVMELRILVSVMELVMPGDQQAIDAASALEHARETLGARGDLVAVLRGLVDRGLLVMAENEHAAVVIPAWSSAASLLACLGRGADELPRIPVPRLATAVFDSVLRSALGPFHSGHYGVGQPRVSGLGEMLRDLQMDRSGDTVTVRTLHGLTIRLRAQGVSVYGAIGFEDAADRDHALTQIRDAVDYQDSITLDALAPWPCDAPLPSSRFVDAWGLLTSTSRRANTPASSNSAEPVRDILERCRLLYTAIRNASDDTTRSALGLERPRGYVLSRSDRQLMYAEVSGLDRVIEVASAAVPTPFFGVQSPFVRVELAESAGLDGTQRVGVMHYRMGLDTDDLMAKVIEGTANDLKKFNQAQGLATQRPLLRLPARVQTIHEAVQGALDRLSADALAIAETGAVRPHSDFSPYRTMYLLVRVPPDEPSWVFGAHGSLTSTSAPATDRNSVHVIVETDADPEPRPFIEESQELARAFGLDPELDTWSSGDLISGLSELLGMGRDWSNQVRLEAG</sequence>
<evidence type="ECO:0000313" key="1">
    <source>
        <dbReference type="EMBL" id="PKH42154.1"/>
    </source>
</evidence>